<dbReference type="InterPro" id="IPR029063">
    <property type="entry name" value="SAM-dependent_MTases_sf"/>
</dbReference>
<reference evidence="4" key="1">
    <citation type="journal article" date="2014" name="Front. Microbiol.">
        <title>High frequency of phylogenetically diverse reductive dehalogenase-homologous genes in deep subseafloor sedimentary metagenomes.</title>
        <authorList>
            <person name="Kawai M."/>
            <person name="Futagami T."/>
            <person name="Toyoda A."/>
            <person name="Takaki Y."/>
            <person name="Nishi S."/>
            <person name="Hori S."/>
            <person name="Arai W."/>
            <person name="Tsubouchi T."/>
            <person name="Morono Y."/>
            <person name="Uchiyama I."/>
            <person name="Ito T."/>
            <person name="Fujiyama A."/>
            <person name="Inagaki F."/>
            <person name="Takami H."/>
        </authorList>
    </citation>
    <scope>NUCLEOTIDE SEQUENCE</scope>
    <source>
        <strain evidence="4">Expedition CK06-06</strain>
    </source>
</reference>
<evidence type="ECO:0000256" key="2">
    <source>
        <dbReference type="ARBA" id="ARBA00022679"/>
    </source>
</evidence>
<keyword evidence="2" id="KW-0808">Transferase</keyword>
<dbReference type="Pfam" id="PF01555">
    <property type="entry name" value="N6_N4_Mtase"/>
    <property type="match status" value="1"/>
</dbReference>
<dbReference type="Gene3D" id="2.40.50.90">
    <property type="match status" value="1"/>
</dbReference>
<proteinExistence type="predicted"/>
<dbReference type="SUPFAM" id="SSF50199">
    <property type="entry name" value="Staphylococcal nuclease"/>
    <property type="match status" value="1"/>
</dbReference>
<comment type="caution">
    <text evidence="4">The sequence shown here is derived from an EMBL/GenBank/DDBJ whole genome shotgun (WGS) entry which is preliminary data.</text>
</comment>
<dbReference type="SUPFAM" id="SSF53335">
    <property type="entry name" value="S-adenosyl-L-methionine-dependent methyltransferases"/>
    <property type="match status" value="1"/>
</dbReference>
<name>X1JUS2_9ZZZZ</name>
<dbReference type="GO" id="GO:0003677">
    <property type="term" value="F:DNA binding"/>
    <property type="evidence" value="ECO:0007669"/>
    <property type="project" value="InterPro"/>
</dbReference>
<protein>
    <recommendedName>
        <fullName evidence="3">DNA methylase N-4/N-6 domain-containing protein</fullName>
    </recommendedName>
</protein>
<dbReference type="GO" id="GO:0032259">
    <property type="term" value="P:methylation"/>
    <property type="evidence" value="ECO:0007669"/>
    <property type="project" value="UniProtKB-KW"/>
</dbReference>
<accession>X1JUS2</accession>
<dbReference type="InterPro" id="IPR002941">
    <property type="entry name" value="DNA_methylase_N4/N6"/>
</dbReference>
<evidence type="ECO:0000313" key="4">
    <source>
        <dbReference type="EMBL" id="GAH82009.1"/>
    </source>
</evidence>
<feature type="domain" description="DNA methylase N-4/N-6" evidence="3">
    <location>
        <begin position="1"/>
        <end position="35"/>
    </location>
</feature>
<dbReference type="InterPro" id="IPR035437">
    <property type="entry name" value="SNase_OB-fold_sf"/>
</dbReference>
<gene>
    <name evidence="4" type="ORF">S03H2_61242</name>
</gene>
<dbReference type="GO" id="GO:0008170">
    <property type="term" value="F:N-methyltransferase activity"/>
    <property type="evidence" value="ECO:0007669"/>
    <property type="project" value="InterPro"/>
</dbReference>
<organism evidence="4">
    <name type="scientific">marine sediment metagenome</name>
    <dbReference type="NCBI Taxonomy" id="412755"/>
    <lineage>
        <taxon>unclassified sequences</taxon>
        <taxon>metagenomes</taxon>
        <taxon>ecological metagenomes</taxon>
    </lineage>
</organism>
<keyword evidence="1" id="KW-0489">Methyltransferase</keyword>
<feature type="non-terminal residue" evidence="4">
    <location>
        <position position="1"/>
    </location>
</feature>
<evidence type="ECO:0000256" key="1">
    <source>
        <dbReference type="ARBA" id="ARBA00022603"/>
    </source>
</evidence>
<evidence type="ECO:0000259" key="3">
    <source>
        <dbReference type="Pfam" id="PF01555"/>
    </source>
</evidence>
<dbReference type="EMBL" id="BARU01039521">
    <property type="protein sequence ID" value="GAH82009.1"/>
    <property type="molecule type" value="Genomic_DNA"/>
</dbReference>
<dbReference type="Gene3D" id="3.40.50.150">
    <property type="entry name" value="Vaccinia Virus protein VP39"/>
    <property type="match status" value="1"/>
</dbReference>
<sequence>DPFLGSGTTSLAAKNFHRNSIGYEITEYFLPIIKEKLGLRQRTIFQDEIFEVIKQENLNIDFKEEIKKLPYIFQDPIKFDRKIDPRKLRFGSKIDNSHSERETYYTVKEVISPKILILNNGLKIRLLGVKEKPEKNGGAIQFLKEKALGQKVFLKFDTIKHDEENNLLCYLYLSNKTFLNAHLIKNDLVEVDTKFDYKYKSKFLQKRMVK</sequence>
<dbReference type="AlphaFoldDB" id="X1JUS2"/>